<gene>
    <name evidence="1" type="ORF">K493DRAFT_321039</name>
</gene>
<comment type="caution">
    <text evidence="1">The sequence shown here is derived from an EMBL/GenBank/DDBJ whole genome shotgun (WGS) entry which is preliminary data.</text>
</comment>
<dbReference type="EMBL" id="MCFE01000777">
    <property type="protein sequence ID" value="ORX79552.1"/>
    <property type="molecule type" value="Genomic_DNA"/>
</dbReference>
<proteinExistence type="predicted"/>
<name>A0A1Y1X1I8_9FUNG</name>
<evidence type="ECO:0000313" key="2">
    <source>
        <dbReference type="Proteomes" id="UP000193498"/>
    </source>
</evidence>
<sequence length="49" mass="5632">MANADQGVEEEEGNPKEAELWGRYGGYGRWRGRYWGRGRYGRYGGYGGR</sequence>
<accession>A0A1Y1X1I8</accession>
<evidence type="ECO:0000313" key="1">
    <source>
        <dbReference type="EMBL" id="ORX79552.1"/>
    </source>
</evidence>
<organism evidence="1 2">
    <name type="scientific">Basidiobolus meristosporus CBS 931.73</name>
    <dbReference type="NCBI Taxonomy" id="1314790"/>
    <lineage>
        <taxon>Eukaryota</taxon>
        <taxon>Fungi</taxon>
        <taxon>Fungi incertae sedis</taxon>
        <taxon>Zoopagomycota</taxon>
        <taxon>Entomophthoromycotina</taxon>
        <taxon>Basidiobolomycetes</taxon>
        <taxon>Basidiobolales</taxon>
        <taxon>Basidiobolaceae</taxon>
        <taxon>Basidiobolus</taxon>
    </lineage>
</organism>
<reference evidence="1 2" key="1">
    <citation type="submission" date="2016-07" db="EMBL/GenBank/DDBJ databases">
        <title>Pervasive Adenine N6-methylation of Active Genes in Fungi.</title>
        <authorList>
            <consortium name="DOE Joint Genome Institute"/>
            <person name="Mondo S.J."/>
            <person name="Dannebaum R.O."/>
            <person name="Kuo R.C."/>
            <person name="Labutti K."/>
            <person name="Haridas S."/>
            <person name="Kuo A."/>
            <person name="Salamov A."/>
            <person name="Ahrendt S.R."/>
            <person name="Lipzen A."/>
            <person name="Sullivan W."/>
            <person name="Andreopoulos W.B."/>
            <person name="Clum A."/>
            <person name="Lindquist E."/>
            <person name="Daum C."/>
            <person name="Ramamoorthy G.K."/>
            <person name="Gryganskyi A."/>
            <person name="Culley D."/>
            <person name="Magnuson J.K."/>
            <person name="James T.Y."/>
            <person name="O'Malley M.A."/>
            <person name="Stajich J.E."/>
            <person name="Spatafora J.W."/>
            <person name="Visel A."/>
            <person name="Grigoriev I.V."/>
        </authorList>
    </citation>
    <scope>NUCLEOTIDE SEQUENCE [LARGE SCALE GENOMIC DNA]</scope>
    <source>
        <strain evidence="1 2">CBS 931.73</strain>
    </source>
</reference>
<keyword evidence="2" id="KW-1185">Reference proteome</keyword>
<dbReference type="AlphaFoldDB" id="A0A1Y1X1I8"/>
<protein>
    <submittedName>
        <fullName evidence="1">Uncharacterized protein</fullName>
    </submittedName>
</protein>
<dbReference type="Proteomes" id="UP000193498">
    <property type="component" value="Unassembled WGS sequence"/>
</dbReference>
<dbReference type="InParanoid" id="A0A1Y1X1I8"/>